<evidence type="ECO:0000313" key="2">
    <source>
        <dbReference type="EMBL" id="MBT1687896.1"/>
    </source>
</evidence>
<dbReference type="RefSeq" id="WP_254091125.1">
    <property type="nucleotide sequence ID" value="NZ_JAHESC010000021.1"/>
</dbReference>
<keyword evidence="3" id="KW-1185">Reference proteome</keyword>
<dbReference type="AlphaFoldDB" id="A0AAP2DB79"/>
<dbReference type="Proteomes" id="UP001319180">
    <property type="component" value="Unassembled WGS sequence"/>
</dbReference>
<proteinExistence type="predicted"/>
<dbReference type="InterPro" id="IPR032710">
    <property type="entry name" value="NTF2-like_dom_sf"/>
</dbReference>
<gene>
    <name evidence="2" type="ORF">KK078_15105</name>
</gene>
<dbReference type="InterPro" id="IPR046860">
    <property type="entry name" value="SnoaL_5"/>
</dbReference>
<dbReference type="EMBL" id="JAHESC010000021">
    <property type="protein sequence ID" value="MBT1687896.1"/>
    <property type="molecule type" value="Genomic_DNA"/>
</dbReference>
<name>A0AAP2DB79_9BACT</name>
<sequence length="119" mass="13478">METQEIAKRLVDYCRKGDWDSAHKELYANNAKSIEPYATPAFDQETVGLKAIQEKGKKFDGMVDQMHKIDVSEPLIAGNTIAFTLAMDVTMKNQPRMTTPELCVYQVKDGKIVSEEFFV</sequence>
<accession>A0AAP2DB79</accession>
<evidence type="ECO:0000259" key="1">
    <source>
        <dbReference type="Pfam" id="PF20409"/>
    </source>
</evidence>
<organism evidence="2 3">
    <name type="scientific">Dawidia soli</name>
    <dbReference type="NCBI Taxonomy" id="2782352"/>
    <lineage>
        <taxon>Bacteria</taxon>
        <taxon>Pseudomonadati</taxon>
        <taxon>Bacteroidota</taxon>
        <taxon>Cytophagia</taxon>
        <taxon>Cytophagales</taxon>
        <taxon>Chryseotaleaceae</taxon>
        <taxon>Dawidia</taxon>
    </lineage>
</organism>
<dbReference type="Pfam" id="PF20409">
    <property type="entry name" value="SnoaL_5"/>
    <property type="match status" value="1"/>
</dbReference>
<dbReference type="SUPFAM" id="SSF54427">
    <property type="entry name" value="NTF2-like"/>
    <property type="match status" value="1"/>
</dbReference>
<protein>
    <submittedName>
        <fullName evidence="2">Nuclear transport factor 2 family protein</fullName>
    </submittedName>
</protein>
<dbReference type="Gene3D" id="3.10.450.50">
    <property type="match status" value="1"/>
</dbReference>
<feature type="domain" description="SnoaL-like" evidence="1">
    <location>
        <begin position="1"/>
        <end position="118"/>
    </location>
</feature>
<reference evidence="2 3" key="1">
    <citation type="submission" date="2021-05" db="EMBL/GenBank/DDBJ databases">
        <title>A Polyphasic approach of four new species of the genus Ohtaekwangia: Ohtaekwangia histidinii sp. nov., Ohtaekwangia cretensis sp. nov., Ohtaekwangia indiensis sp. nov., Ohtaekwangia reichenbachii sp. nov. from diverse environment.</title>
        <authorList>
            <person name="Octaviana S."/>
        </authorList>
    </citation>
    <scope>NUCLEOTIDE SEQUENCE [LARGE SCALE GENOMIC DNA]</scope>
    <source>
        <strain evidence="2 3">PWU37</strain>
    </source>
</reference>
<comment type="caution">
    <text evidence="2">The sequence shown here is derived from an EMBL/GenBank/DDBJ whole genome shotgun (WGS) entry which is preliminary data.</text>
</comment>
<evidence type="ECO:0000313" key="3">
    <source>
        <dbReference type="Proteomes" id="UP001319180"/>
    </source>
</evidence>